<reference evidence="3 4" key="1">
    <citation type="submission" date="2016-04" db="EMBL/GenBank/DDBJ databases">
        <title>A degradative enzymes factory behind the ericoid mycorrhizal symbiosis.</title>
        <authorList>
            <consortium name="DOE Joint Genome Institute"/>
            <person name="Martino E."/>
            <person name="Morin E."/>
            <person name="Grelet G."/>
            <person name="Kuo A."/>
            <person name="Kohler A."/>
            <person name="Daghino S."/>
            <person name="Barry K."/>
            <person name="Choi C."/>
            <person name="Cichocki N."/>
            <person name="Clum A."/>
            <person name="Copeland A."/>
            <person name="Hainaut M."/>
            <person name="Haridas S."/>
            <person name="Labutti K."/>
            <person name="Lindquist E."/>
            <person name="Lipzen A."/>
            <person name="Khouja H.-R."/>
            <person name="Murat C."/>
            <person name="Ohm R."/>
            <person name="Olson A."/>
            <person name="Spatafora J."/>
            <person name="Veneault-Fourrey C."/>
            <person name="Henrissat B."/>
            <person name="Grigoriev I."/>
            <person name="Martin F."/>
            <person name="Perotto S."/>
        </authorList>
    </citation>
    <scope>NUCLEOTIDE SEQUENCE [LARGE SCALE GENOMIC DNA]</scope>
    <source>
        <strain evidence="3 4">F</strain>
    </source>
</reference>
<dbReference type="Gene3D" id="1.20.58.340">
    <property type="entry name" value="Magnesium transport protein CorA, transmembrane region"/>
    <property type="match status" value="1"/>
</dbReference>
<feature type="transmembrane region" description="Helical" evidence="2">
    <location>
        <begin position="119"/>
        <end position="140"/>
    </location>
</feature>
<sequence>MLLHLGNERERNFAIIQGDITDIGPGWPDRLMDDLQHSEVGVDTLLSISSMEKTCDQRLLDVELIQRRADNALMVVNSPFIRFIGLLLILHLQVTNLLAQKEIEWQHSMENSQKTIAIVTMFFLPATFFAILFTLPLFNWDDPDEPVVRRKIWIYWVFTGASTIAIFTLYFSWDFLKKKIPSRSKKGDVESQNVRPVIGANGEEKEKEV</sequence>
<dbReference type="OrthoDB" id="2830640at2759"/>
<feature type="transmembrane region" description="Helical" evidence="2">
    <location>
        <begin position="80"/>
        <end position="99"/>
    </location>
</feature>
<organism evidence="3 4">
    <name type="scientific">Hyaloscypha variabilis (strain UAMH 11265 / GT02V1 / F)</name>
    <name type="common">Meliniomyces variabilis</name>
    <dbReference type="NCBI Taxonomy" id="1149755"/>
    <lineage>
        <taxon>Eukaryota</taxon>
        <taxon>Fungi</taxon>
        <taxon>Dikarya</taxon>
        <taxon>Ascomycota</taxon>
        <taxon>Pezizomycotina</taxon>
        <taxon>Leotiomycetes</taxon>
        <taxon>Helotiales</taxon>
        <taxon>Hyaloscyphaceae</taxon>
        <taxon>Hyaloscypha</taxon>
        <taxon>Hyaloscypha variabilis</taxon>
    </lineage>
</organism>
<keyword evidence="4" id="KW-1185">Reference proteome</keyword>
<keyword evidence="2" id="KW-0472">Membrane</keyword>
<accession>A0A2J6QXR1</accession>
<feature type="transmembrane region" description="Helical" evidence="2">
    <location>
        <begin position="152"/>
        <end position="176"/>
    </location>
</feature>
<evidence type="ECO:0000256" key="2">
    <source>
        <dbReference type="SAM" id="Phobius"/>
    </source>
</evidence>
<feature type="region of interest" description="Disordered" evidence="1">
    <location>
        <begin position="182"/>
        <end position="209"/>
    </location>
</feature>
<dbReference type="EMBL" id="KZ613964">
    <property type="protein sequence ID" value="PMD31031.1"/>
    <property type="molecule type" value="Genomic_DNA"/>
</dbReference>
<dbReference type="AlphaFoldDB" id="A0A2J6QXR1"/>
<proteinExistence type="predicted"/>
<dbReference type="STRING" id="1149755.A0A2J6QXR1"/>
<evidence type="ECO:0000256" key="1">
    <source>
        <dbReference type="SAM" id="MobiDB-lite"/>
    </source>
</evidence>
<evidence type="ECO:0000313" key="4">
    <source>
        <dbReference type="Proteomes" id="UP000235786"/>
    </source>
</evidence>
<dbReference type="Proteomes" id="UP000235786">
    <property type="component" value="Unassembled WGS sequence"/>
</dbReference>
<protein>
    <recommendedName>
        <fullName evidence="5">Cora-domain-containing protein</fullName>
    </recommendedName>
</protein>
<keyword evidence="2" id="KW-0812">Transmembrane</keyword>
<gene>
    <name evidence="3" type="ORF">L207DRAFT_196692</name>
</gene>
<name>A0A2J6QXR1_HYAVF</name>
<keyword evidence="2" id="KW-1133">Transmembrane helix</keyword>
<evidence type="ECO:0000313" key="3">
    <source>
        <dbReference type="EMBL" id="PMD31031.1"/>
    </source>
</evidence>
<evidence type="ECO:0008006" key="5">
    <source>
        <dbReference type="Google" id="ProtNLM"/>
    </source>
</evidence>